<name>A0AAV2D9L1_9ROSI</name>
<protein>
    <submittedName>
        <fullName evidence="1">Uncharacterized protein</fullName>
    </submittedName>
</protein>
<accession>A0AAV2D9L1</accession>
<dbReference type="AlphaFoldDB" id="A0AAV2D9L1"/>
<keyword evidence="2" id="KW-1185">Reference proteome</keyword>
<organism evidence="1 2">
    <name type="scientific">Linum trigynum</name>
    <dbReference type="NCBI Taxonomy" id="586398"/>
    <lineage>
        <taxon>Eukaryota</taxon>
        <taxon>Viridiplantae</taxon>
        <taxon>Streptophyta</taxon>
        <taxon>Embryophyta</taxon>
        <taxon>Tracheophyta</taxon>
        <taxon>Spermatophyta</taxon>
        <taxon>Magnoliopsida</taxon>
        <taxon>eudicotyledons</taxon>
        <taxon>Gunneridae</taxon>
        <taxon>Pentapetalae</taxon>
        <taxon>rosids</taxon>
        <taxon>fabids</taxon>
        <taxon>Malpighiales</taxon>
        <taxon>Linaceae</taxon>
        <taxon>Linum</taxon>
    </lineage>
</organism>
<proteinExistence type="predicted"/>
<gene>
    <name evidence="1" type="ORF">LTRI10_LOCUS12700</name>
</gene>
<evidence type="ECO:0000313" key="2">
    <source>
        <dbReference type="Proteomes" id="UP001497516"/>
    </source>
</evidence>
<evidence type="ECO:0000313" key="1">
    <source>
        <dbReference type="EMBL" id="CAL1370584.1"/>
    </source>
</evidence>
<dbReference type="Proteomes" id="UP001497516">
    <property type="component" value="Chromosome 2"/>
</dbReference>
<dbReference type="EMBL" id="OZ034815">
    <property type="protein sequence ID" value="CAL1370584.1"/>
    <property type="molecule type" value="Genomic_DNA"/>
</dbReference>
<sequence length="142" mass="16593">MDPHDFNNHWGYPPPSEWYYPETPWSNQGGEDYGFRFRYQPPYYVEQSNPWAYQEQTHYQEEFLPQLEGPSELELPMAAFTGHYAERERVQKEVVEDDESEAEGVLDHFPGVIPHEEGREVEEAIGVKAEDEVEVEEACTGH</sequence>
<reference evidence="1 2" key="1">
    <citation type="submission" date="2024-04" db="EMBL/GenBank/DDBJ databases">
        <authorList>
            <person name="Fracassetti M."/>
        </authorList>
    </citation>
    <scope>NUCLEOTIDE SEQUENCE [LARGE SCALE GENOMIC DNA]</scope>
</reference>